<evidence type="ECO:0000259" key="1">
    <source>
        <dbReference type="Pfam" id="PF03235"/>
    </source>
</evidence>
<protein>
    <recommendedName>
        <fullName evidence="1">GmrSD restriction endonucleases N-terminal domain-containing protein</fullName>
    </recommendedName>
</protein>
<evidence type="ECO:0000313" key="2">
    <source>
        <dbReference type="EMBL" id="ORV89489.1"/>
    </source>
</evidence>
<comment type="caution">
    <text evidence="2">The sequence shown here is derived from an EMBL/GenBank/DDBJ whole genome shotgun (WGS) entry which is preliminary data.</text>
</comment>
<dbReference type="EMBL" id="LQPC01000026">
    <property type="protein sequence ID" value="ORV89489.1"/>
    <property type="molecule type" value="Genomic_DNA"/>
</dbReference>
<dbReference type="InterPro" id="IPR004919">
    <property type="entry name" value="GmrSD_N"/>
</dbReference>
<feature type="domain" description="GmrSD restriction endonucleases N-terminal" evidence="1">
    <location>
        <begin position="20"/>
        <end position="86"/>
    </location>
</feature>
<dbReference type="Proteomes" id="UP000193622">
    <property type="component" value="Unassembled WGS sequence"/>
</dbReference>
<evidence type="ECO:0000313" key="3">
    <source>
        <dbReference type="Proteomes" id="UP000193622"/>
    </source>
</evidence>
<dbReference type="Pfam" id="PF03235">
    <property type="entry name" value="GmrSD_N"/>
    <property type="match status" value="1"/>
</dbReference>
<proteinExistence type="predicted"/>
<gene>
    <name evidence="2" type="ORF">AWC12_08650</name>
</gene>
<dbReference type="AlphaFoldDB" id="A0A1X1WSK0"/>
<dbReference type="PANTHER" id="PTHR37292">
    <property type="entry name" value="VNG6097C"/>
    <property type="match status" value="1"/>
</dbReference>
<dbReference type="PANTHER" id="PTHR37292:SF2">
    <property type="entry name" value="DUF262 DOMAIN-CONTAINING PROTEIN"/>
    <property type="match status" value="1"/>
</dbReference>
<name>A0A1X1WSK0_MYCIR</name>
<sequence length="90" mass="10143">MQLPALYKDTGYTLNHLVLDIGAGRIALPDIQRSFVWSSAKARDLLDSMYRGYAIGTIRLWETGVETGTWKIRDGEDRSPQHLIVDSQHG</sequence>
<reference evidence="2 3" key="1">
    <citation type="submission" date="2016-01" db="EMBL/GenBank/DDBJ databases">
        <title>The new phylogeny of the genus Mycobacterium.</title>
        <authorList>
            <person name="Tarcisio F."/>
            <person name="Conor M."/>
            <person name="Antonella G."/>
            <person name="Elisabetta G."/>
            <person name="Giulia F.S."/>
            <person name="Sara T."/>
            <person name="Anna F."/>
            <person name="Clotilde B."/>
            <person name="Roberto B."/>
            <person name="Veronica D.S."/>
            <person name="Fabio R."/>
            <person name="Monica P."/>
            <person name="Olivier J."/>
            <person name="Enrico T."/>
            <person name="Nicola S."/>
        </authorList>
    </citation>
    <scope>NUCLEOTIDE SEQUENCE [LARGE SCALE GENOMIC DNA]</scope>
    <source>
        <strain evidence="2 3">DSM 45541</strain>
    </source>
</reference>
<organism evidence="2 3">
    <name type="scientific">Mycolicibacterium iranicum</name>
    <name type="common">Mycobacterium iranicum</name>
    <dbReference type="NCBI Taxonomy" id="912594"/>
    <lineage>
        <taxon>Bacteria</taxon>
        <taxon>Bacillati</taxon>
        <taxon>Actinomycetota</taxon>
        <taxon>Actinomycetes</taxon>
        <taxon>Mycobacteriales</taxon>
        <taxon>Mycobacteriaceae</taxon>
        <taxon>Mycolicibacterium</taxon>
    </lineage>
</organism>
<accession>A0A1X1WSK0</accession>